<accession>A0AAN6S5L5</accession>
<evidence type="ECO:0000256" key="1">
    <source>
        <dbReference type="SAM" id="MobiDB-lite"/>
    </source>
</evidence>
<feature type="compositionally biased region" description="Basic and acidic residues" evidence="1">
    <location>
        <begin position="1"/>
        <end position="13"/>
    </location>
</feature>
<reference evidence="3" key="1">
    <citation type="journal article" date="2023" name="Mol. Phylogenet. Evol.">
        <title>Genome-scale phylogeny and comparative genomics of the fungal order Sordariales.</title>
        <authorList>
            <person name="Hensen N."/>
            <person name="Bonometti L."/>
            <person name="Westerberg I."/>
            <person name="Brannstrom I.O."/>
            <person name="Guillou S."/>
            <person name="Cros-Aarteil S."/>
            <person name="Calhoun S."/>
            <person name="Haridas S."/>
            <person name="Kuo A."/>
            <person name="Mondo S."/>
            <person name="Pangilinan J."/>
            <person name="Riley R."/>
            <person name="LaButti K."/>
            <person name="Andreopoulos B."/>
            <person name="Lipzen A."/>
            <person name="Chen C."/>
            <person name="Yan M."/>
            <person name="Daum C."/>
            <person name="Ng V."/>
            <person name="Clum A."/>
            <person name="Steindorff A."/>
            <person name="Ohm R.A."/>
            <person name="Martin F."/>
            <person name="Silar P."/>
            <person name="Natvig D.O."/>
            <person name="Lalanne C."/>
            <person name="Gautier V."/>
            <person name="Ament-Velasquez S.L."/>
            <person name="Kruys A."/>
            <person name="Hutchinson M.I."/>
            <person name="Powell A.J."/>
            <person name="Barry K."/>
            <person name="Miller A.N."/>
            <person name="Grigoriev I.V."/>
            <person name="Debuchy R."/>
            <person name="Gladieux P."/>
            <person name="Hiltunen Thoren M."/>
            <person name="Johannesson H."/>
        </authorList>
    </citation>
    <scope>NUCLEOTIDE SEQUENCE [LARGE SCALE GENOMIC DNA]</scope>
    <source>
        <strain evidence="3">CBS 340.73</strain>
    </source>
</reference>
<organism evidence="2 3">
    <name type="scientific">Diplogelasinospora grovesii</name>
    <dbReference type="NCBI Taxonomy" id="303347"/>
    <lineage>
        <taxon>Eukaryota</taxon>
        <taxon>Fungi</taxon>
        <taxon>Dikarya</taxon>
        <taxon>Ascomycota</taxon>
        <taxon>Pezizomycotina</taxon>
        <taxon>Sordariomycetes</taxon>
        <taxon>Sordariomycetidae</taxon>
        <taxon>Sordariales</taxon>
        <taxon>Diplogelasinosporaceae</taxon>
        <taxon>Diplogelasinospora</taxon>
    </lineage>
</organism>
<feature type="compositionally biased region" description="Polar residues" evidence="1">
    <location>
        <begin position="65"/>
        <end position="82"/>
    </location>
</feature>
<feature type="compositionally biased region" description="Low complexity" evidence="1">
    <location>
        <begin position="402"/>
        <end position="419"/>
    </location>
</feature>
<name>A0AAN6S5L5_9PEZI</name>
<comment type="caution">
    <text evidence="2">The sequence shown here is derived from an EMBL/GenBank/DDBJ whole genome shotgun (WGS) entry which is preliminary data.</text>
</comment>
<dbReference type="AlphaFoldDB" id="A0AAN6S5L5"/>
<feature type="region of interest" description="Disordered" evidence="1">
    <location>
        <begin position="244"/>
        <end position="289"/>
    </location>
</feature>
<feature type="compositionally biased region" description="Low complexity" evidence="1">
    <location>
        <begin position="258"/>
        <end position="289"/>
    </location>
</feature>
<feature type="compositionally biased region" description="Gly residues" evidence="1">
    <location>
        <begin position="247"/>
        <end position="256"/>
    </location>
</feature>
<dbReference type="EMBL" id="MU853790">
    <property type="protein sequence ID" value="KAK3940863.1"/>
    <property type="molecule type" value="Genomic_DNA"/>
</dbReference>
<gene>
    <name evidence="2" type="ORF">QBC46DRAFT_407776</name>
</gene>
<feature type="compositionally biased region" description="Basic residues" evidence="1">
    <location>
        <begin position="122"/>
        <end position="138"/>
    </location>
</feature>
<evidence type="ECO:0000313" key="2">
    <source>
        <dbReference type="EMBL" id="KAK3940863.1"/>
    </source>
</evidence>
<dbReference type="Proteomes" id="UP001303473">
    <property type="component" value="Unassembled WGS sequence"/>
</dbReference>
<feature type="region of interest" description="Disordered" evidence="1">
    <location>
        <begin position="383"/>
        <end position="429"/>
    </location>
</feature>
<sequence>MDRAQENREKADEQAQQQQRGRMLPPPPPPHPRRQYAQQRMDADAAFQRQIQHQSALAREREQARQQSFVPDTCQAPNTNTDVLPAPATHLALPALPSCDAMRQQQAPKPVKKKAFQQQRRYQQKRRYHQQRHQHQKKQQQPVKNTPSQQQHQWHYQQNEAPYQQLAHPVVRAPEPVPYQVQWQWYQRQRNPLSAQELAQLQQYLQYHEQQYAQLPDIASDDGSQEQLQHAQPQQFQQGVQHYSTVTGGGYDGGELGQHQQQGSHWQQPQQYQQSHWQQQQYQQQQESPWQQQQHYQQYQLQPVNPVPAQGPMEYQPQQIQQGTGSESGDQWMPHHYSTVTGSGHGSEELGQYYHHQQLYQQPHLHQAQYQYQQQLPVANPFVGQEPAPYYHPHQSYHEQPYEQQGYQQQQQYQQYQLQSDHPMPAQLPVPYQQQPYEQQPYQQQPYQQQPYQQLYQHYLTTGSGNGIDGPIQHAQPPLQQFQQCQHYYSTVPGDEEDSSNRLQNSLLNLPTFGDGPPVPATDPNLYTTGRVELRAPPPATYEAHDPFMGYAPPPTPRTAAEAEYDEDWGISFAPQF</sequence>
<feature type="region of interest" description="Disordered" evidence="1">
    <location>
        <begin position="101"/>
        <end position="155"/>
    </location>
</feature>
<protein>
    <submittedName>
        <fullName evidence="2">Uncharacterized protein</fullName>
    </submittedName>
</protein>
<keyword evidence="3" id="KW-1185">Reference proteome</keyword>
<evidence type="ECO:0000313" key="3">
    <source>
        <dbReference type="Proteomes" id="UP001303473"/>
    </source>
</evidence>
<proteinExistence type="predicted"/>
<feature type="region of interest" description="Disordered" evidence="1">
    <location>
        <begin position="1"/>
        <end position="85"/>
    </location>
</feature>